<sequence length="100" mass="10395">MQYHKIMGVAVWLASGGALAAECSDVDAAEKSLDALIALQDFAELEPQRAQQLAAEMQAEVNAAMIRAGNAPSAEVCAIYDETILELAPQGRIAGPVPAG</sequence>
<feature type="signal peptide" evidence="1">
    <location>
        <begin position="1"/>
        <end position="20"/>
    </location>
</feature>
<accession>A0A2R8ABS4</accession>
<evidence type="ECO:0000313" key="3">
    <source>
        <dbReference type="Proteomes" id="UP000244932"/>
    </source>
</evidence>
<evidence type="ECO:0000256" key="1">
    <source>
        <dbReference type="SAM" id="SignalP"/>
    </source>
</evidence>
<reference evidence="2 3" key="1">
    <citation type="submission" date="2018-03" db="EMBL/GenBank/DDBJ databases">
        <authorList>
            <person name="Keele B.F."/>
        </authorList>
    </citation>
    <scope>NUCLEOTIDE SEQUENCE [LARGE SCALE GENOMIC DNA]</scope>
    <source>
        <strain evidence="2 3">CeCT 8812</strain>
    </source>
</reference>
<protein>
    <submittedName>
        <fullName evidence="2">Uncharacterized protein</fullName>
    </submittedName>
</protein>
<keyword evidence="3" id="KW-1185">Reference proteome</keyword>
<keyword evidence="1" id="KW-0732">Signal</keyword>
<dbReference type="EMBL" id="OMKW01000002">
    <property type="protein sequence ID" value="SPF29699.1"/>
    <property type="molecule type" value="Genomic_DNA"/>
</dbReference>
<gene>
    <name evidence="2" type="ORF">POI8812_02015</name>
</gene>
<dbReference type="AlphaFoldDB" id="A0A2R8ABS4"/>
<dbReference type="RefSeq" id="WP_108782375.1">
    <property type="nucleotide sequence ID" value="NZ_OMKW01000002.1"/>
</dbReference>
<organism evidence="2 3">
    <name type="scientific">Pontivivens insulae</name>
    <dbReference type="NCBI Taxonomy" id="1639689"/>
    <lineage>
        <taxon>Bacteria</taxon>
        <taxon>Pseudomonadati</taxon>
        <taxon>Pseudomonadota</taxon>
        <taxon>Alphaproteobacteria</taxon>
        <taxon>Rhodobacterales</taxon>
        <taxon>Paracoccaceae</taxon>
        <taxon>Pontivivens</taxon>
    </lineage>
</organism>
<feature type="chain" id="PRO_5015326740" evidence="1">
    <location>
        <begin position="21"/>
        <end position="100"/>
    </location>
</feature>
<name>A0A2R8ABS4_9RHOB</name>
<evidence type="ECO:0000313" key="2">
    <source>
        <dbReference type="EMBL" id="SPF29699.1"/>
    </source>
</evidence>
<dbReference type="Proteomes" id="UP000244932">
    <property type="component" value="Unassembled WGS sequence"/>
</dbReference>
<proteinExistence type="predicted"/>